<dbReference type="PRINTS" id="PR00385">
    <property type="entry name" value="P450"/>
</dbReference>
<keyword evidence="6" id="KW-0503">Monooxygenase</keyword>
<dbReference type="InterPro" id="IPR001128">
    <property type="entry name" value="Cyt_P450"/>
</dbReference>
<dbReference type="SUPFAM" id="SSF48264">
    <property type="entry name" value="Cytochrome P450"/>
    <property type="match status" value="1"/>
</dbReference>
<evidence type="ECO:0000256" key="2">
    <source>
        <dbReference type="ARBA" id="ARBA00022617"/>
    </source>
</evidence>
<dbReference type="InterPro" id="IPR002397">
    <property type="entry name" value="Cyt_P450_B"/>
</dbReference>
<reference evidence="7" key="1">
    <citation type="submission" date="2020-05" db="EMBL/GenBank/DDBJ databases">
        <authorList>
            <person name="Chiriac C."/>
            <person name="Salcher M."/>
            <person name="Ghai R."/>
            <person name="Kavagutti S V."/>
        </authorList>
    </citation>
    <scope>NUCLEOTIDE SEQUENCE</scope>
</reference>
<sequence>MSVTDEILVSPDVLACPYDFYRRIREEAPVHQTPMGFWVVSRYDDVLSVVRDTERFSSDMRNSFVSGPPSEELRAIEAEGYGRVSTLLTADPPVHTQFRALVNKAFLPKRVAQLEEEIRTIANDLVDAWIGRGRVELVTEFAVGLPLTVIADALGVDRADMPRFKKWSDDSVAPLSGLLTPEQQLECARSRVEMQHYMAERCREREDDPRDDLLSDLVHARFDSGDRAGERLDMPELLSVIEQLLVAGNETTTKMIAAGMLLLIEHPEQMAAVAADHSLIPGLVEEALRLESPVQMLPRVAKVDVEVGGVAIPAGSILMMMYGCANRDEAKYPTADRFDAARANARTNLAFGQGPHFCPGAALARSEGRIAFETLLGRATDWAIDTTAEQPTHRELSMTLRGLSGLHLTFRELDPAKEPS</sequence>
<keyword evidence="4" id="KW-0560">Oxidoreductase</keyword>
<evidence type="ECO:0000256" key="4">
    <source>
        <dbReference type="ARBA" id="ARBA00023002"/>
    </source>
</evidence>
<protein>
    <submittedName>
        <fullName evidence="7">Unannotated protein</fullName>
    </submittedName>
</protein>
<dbReference type="PRINTS" id="PR00359">
    <property type="entry name" value="BP450"/>
</dbReference>
<dbReference type="InterPro" id="IPR017972">
    <property type="entry name" value="Cyt_P450_CS"/>
</dbReference>
<dbReference type="EMBL" id="CAEZSR010000003">
    <property type="protein sequence ID" value="CAB4539342.1"/>
    <property type="molecule type" value="Genomic_DNA"/>
</dbReference>
<evidence type="ECO:0000256" key="1">
    <source>
        <dbReference type="ARBA" id="ARBA00010617"/>
    </source>
</evidence>
<organism evidence="7">
    <name type="scientific">freshwater metagenome</name>
    <dbReference type="NCBI Taxonomy" id="449393"/>
    <lineage>
        <taxon>unclassified sequences</taxon>
        <taxon>metagenomes</taxon>
        <taxon>ecological metagenomes</taxon>
    </lineage>
</organism>
<dbReference type="PANTHER" id="PTHR46696">
    <property type="entry name" value="P450, PUTATIVE (EUROFUNG)-RELATED"/>
    <property type="match status" value="1"/>
</dbReference>
<proteinExistence type="inferred from homology"/>
<name>A0A6J6BK28_9ZZZZ</name>
<dbReference type="CDD" id="cd11078">
    <property type="entry name" value="CYP130-like"/>
    <property type="match status" value="1"/>
</dbReference>
<keyword evidence="3" id="KW-0479">Metal-binding</keyword>
<evidence type="ECO:0000256" key="6">
    <source>
        <dbReference type="ARBA" id="ARBA00023033"/>
    </source>
</evidence>
<dbReference type="Gene3D" id="1.10.630.10">
    <property type="entry name" value="Cytochrome P450"/>
    <property type="match status" value="1"/>
</dbReference>
<comment type="similarity">
    <text evidence="1">Belongs to the cytochrome P450 family.</text>
</comment>
<evidence type="ECO:0000256" key="3">
    <source>
        <dbReference type="ARBA" id="ARBA00022723"/>
    </source>
</evidence>
<dbReference type="GO" id="GO:0004497">
    <property type="term" value="F:monooxygenase activity"/>
    <property type="evidence" value="ECO:0007669"/>
    <property type="project" value="UniProtKB-KW"/>
</dbReference>
<evidence type="ECO:0000313" key="7">
    <source>
        <dbReference type="EMBL" id="CAB4539342.1"/>
    </source>
</evidence>
<dbReference type="Pfam" id="PF00067">
    <property type="entry name" value="p450"/>
    <property type="match status" value="1"/>
</dbReference>
<evidence type="ECO:0000256" key="5">
    <source>
        <dbReference type="ARBA" id="ARBA00023004"/>
    </source>
</evidence>
<keyword evidence="5" id="KW-0408">Iron</keyword>
<gene>
    <name evidence="7" type="ORF">UFOPK1493_00176</name>
</gene>
<dbReference type="GO" id="GO:0016705">
    <property type="term" value="F:oxidoreductase activity, acting on paired donors, with incorporation or reduction of molecular oxygen"/>
    <property type="evidence" value="ECO:0007669"/>
    <property type="project" value="InterPro"/>
</dbReference>
<dbReference type="GO" id="GO:0005506">
    <property type="term" value="F:iron ion binding"/>
    <property type="evidence" value="ECO:0007669"/>
    <property type="project" value="InterPro"/>
</dbReference>
<dbReference type="GO" id="GO:0020037">
    <property type="term" value="F:heme binding"/>
    <property type="evidence" value="ECO:0007669"/>
    <property type="project" value="InterPro"/>
</dbReference>
<accession>A0A6J6BK28</accession>
<keyword evidence="2" id="KW-0349">Heme</keyword>
<dbReference type="PROSITE" id="PS00086">
    <property type="entry name" value="CYTOCHROME_P450"/>
    <property type="match status" value="1"/>
</dbReference>
<dbReference type="FunFam" id="1.10.630.10:FF:000018">
    <property type="entry name" value="Cytochrome P450 monooxygenase"/>
    <property type="match status" value="1"/>
</dbReference>
<dbReference type="AlphaFoldDB" id="A0A6J6BK28"/>
<dbReference type="InterPro" id="IPR036396">
    <property type="entry name" value="Cyt_P450_sf"/>
</dbReference>
<dbReference type="PANTHER" id="PTHR46696:SF3">
    <property type="entry name" value="PULCHERRIMINIC ACID SYNTHASE"/>
    <property type="match status" value="1"/>
</dbReference>